<feature type="transmembrane region" description="Helical" evidence="6">
    <location>
        <begin position="145"/>
        <end position="165"/>
    </location>
</feature>
<keyword evidence="2 6" id="KW-0812">Transmembrane</keyword>
<evidence type="ECO:0000313" key="7">
    <source>
        <dbReference type="EMBL" id="RFU31346.1"/>
    </source>
</evidence>
<feature type="transmembrane region" description="Helical" evidence="6">
    <location>
        <begin position="209"/>
        <end position="227"/>
    </location>
</feature>
<keyword evidence="3 6" id="KW-1133">Transmembrane helix</keyword>
<dbReference type="GO" id="GO:0016020">
    <property type="term" value="C:membrane"/>
    <property type="evidence" value="ECO:0007669"/>
    <property type="project" value="InterPro"/>
</dbReference>
<dbReference type="PANTHER" id="PTHR10989:SF16">
    <property type="entry name" value="AT02829P-RELATED"/>
    <property type="match status" value="1"/>
</dbReference>
<protein>
    <submittedName>
        <fullName evidence="7">Uncharacterized protein</fullName>
    </submittedName>
</protein>
<evidence type="ECO:0000256" key="2">
    <source>
        <dbReference type="ARBA" id="ARBA00022692"/>
    </source>
</evidence>
<feature type="region of interest" description="Disordered" evidence="5">
    <location>
        <begin position="1"/>
        <end position="23"/>
    </location>
</feature>
<evidence type="ECO:0000313" key="8">
    <source>
        <dbReference type="Proteomes" id="UP000258309"/>
    </source>
</evidence>
<feature type="transmembrane region" description="Helical" evidence="6">
    <location>
        <begin position="78"/>
        <end position="96"/>
    </location>
</feature>
<evidence type="ECO:0000256" key="5">
    <source>
        <dbReference type="SAM" id="MobiDB-lite"/>
    </source>
</evidence>
<sequence>MPTMTKAAKPRAPPKPTLQGGQPYPLLLPFPFPSPRKASGQGSPATAALSPGILLYGSTRYATTNAHAKKVLMKDLSALLHIAGIISYSLSYKYLIDYPNYVSESYGWHWQFLTILGLTVAMMTFISGLLADLTLSPTLFALKNTLSLCSAPLEVLISILYWGISAIDRSLVVPPDLEPSTWADIGFHANPAIFLTLDLLLFSPPWTINALPAMGLSSSIAVAYWFWVEHCYSYNGWYPYPLFAQLDTPQRIILFGIAAVTMTASTVMLQWLYGMVNGWHHELGKTGLKNKKKA</sequence>
<dbReference type="InterPro" id="IPR006838">
    <property type="entry name" value="ADTRP_AIG1"/>
</dbReference>
<gene>
    <name evidence="7" type="ORF">B7463_g4995</name>
</gene>
<dbReference type="GO" id="GO:0012505">
    <property type="term" value="C:endomembrane system"/>
    <property type="evidence" value="ECO:0007669"/>
    <property type="project" value="UniProtKB-SubCell"/>
</dbReference>
<feature type="transmembrane region" description="Helical" evidence="6">
    <location>
        <begin position="252"/>
        <end position="273"/>
    </location>
</feature>
<dbReference type="OMA" id="TIAFGYW"/>
<dbReference type="OrthoDB" id="1898221at2759"/>
<feature type="non-terminal residue" evidence="7">
    <location>
        <position position="294"/>
    </location>
</feature>
<keyword evidence="8" id="KW-1185">Reference proteome</keyword>
<comment type="caution">
    <text evidence="7">The sequence shown here is derived from an EMBL/GenBank/DDBJ whole genome shotgun (WGS) entry which is preliminary data.</text>
</comment>
<organism evidence="7 8">
    <name type="scientific">Scytalidium lignicola</name>
    <name type="common">Hyphomycete</name>
    <dbReference type="NCBI Taxonomy" id="5539"/>
    <lineage>
        <taxon>Eukaryota</taxon>
        <taxon>Fungi</taxon>
        <taxon>Dikarya</taxon>
        <taxon>Ascomycota</taxon>
        <taxon>Pezizomycotina</taxon>
        <taxon>Leotiomycetes</taxon>
        <taxon>Leotiomycetes incertae sedis</taxon>
        <taxon>Scytalidium</taxon>
    </lineage>
</organism>
<dbReference type="Proteomes" id="UP000258309">
    <property type="component" value="Unassembled WGS sequence"/>
</dbReference>
<feature type="transmembrane region" description="Helical" evidence="6">
    <location>
        <begin position="108"/>
        <end position="133"/>
    </location>
</feature>
<evidence type="ECO:0000256" key="4">
    <source>
        <dbReference type="ARBA" id="ARBA00023136"/>
    </source>
</evidence>
<evidence type="ECO:0000256" key="6">
    <source>
        <dbReference type="SAM" id="Phobius"/>
    </source>
</evidence>
<dbReference type="AlphaFoldDB" id="A0A3E2HD58"/>
<comment type="subcellular location">
    <subcellularLocation>
        <location evidence="1">Endomembrane system</location>
        <topology evidence="1">Multi-pass membrane protein</topology>
    </subcellularLocation>
</comment>
<accession>A0A3E2HD58</accession>
<keyword evidence="4 6" id="KW-0472">Membrane</keyword>
<evidence type="ECO:0000256" key="3">
    <source>
        <dbReference type="ARBA" id="ARBA00022989"/>
    </source>
</evidence>
<feature type="non-terminal residue" evidence="7">
    <location>
        <position position="1"/>
    </location>
</feature>
<dbReference type="Pfam" id="PF04750">
    <property type="entry name" value="Far-17a_AIG1"/>
    <property type="match status" value="1"/>
</dbReference>
<name>A0A3E2HD58_SCYLI</name>
<reference evidence="7 8" key="1">
    <citation type="submission" date="2018-05" db="EMBL/GenBank/DDBJ databases">
        <title>Draft genome sequence of Scytalidium lignicola DSM 105466, a ubiquitous saprotrophic fungus.</title>
        <authorList>
            <person name="Buettner E."/>
            <person name="Gebauer A.M."/>
            <person name="Hofrichter M."/>
            <person name="Liers C."/>
            <person name="Kellner H."/>
        </authorList>
    </citation>
    <scope>NUCLEOTIDE SEQUENCE [LARGE SCALE GENOMIC DNA]</scope>
    <source>
        <strain evidence="7 8">DSM 105466</strain>
    </source>
</reference>
<evidence type="ECO:0000256" key="1">
    <source>
        <dbReference type="ARBA" id="ARBA00004127"/>
    </source>
</evidence>
<dbReference type="PANTHER" id="PTHR10989">
    <property type="entry name" value="ANDROGEN-INDUCED PROTEIN 1-RELATED"/>
    <property type="match status" value="1"/>
</dbReference>
<dbReference type="EMBL" id="NCSJ02000077">
    <property type="protein sequence ID" value="RFU31346.1"/>
    <property type="molecule type" value="Genomic_DNA"/>
</dbReference>
<proteinExistence type="predicted"/>